<keyword evidence="7 14" id="KW-1133">Transmembrane helix</keyword>
<dbReference type="Gene3D" id="1.20.5.110">
    <property type="match status" value="1"/>
</dbReference>
<keyword evidence="4 14" id="KW-0812">Transmembrane</keyword>
<dbReference type="SUPFAM" id="SSF58038">
    <property type="entry name" value="SNARE fusion complex"/>
    <property type="match status" value="1"/>
</dbReference>
<dbReference type="Pfam" id="PF12352">
    <property type="entry name" value="V-SNARE_C"/>
    <property type="match status" value="1"/>
</dbReference>
<dbReference type="Proteomes" id="UP000316270">
    <property type="component" value="Chromosome 5"/>
</dbReference>
<reference evidence="15 16" key="1">
    <citation type="submission" date="2019-07" db="EMBL/GenBank/DDBJ databases">
        <title>Finished genome of Venturia effusa.</title>
        <authorList>
            <person name="Young C.A."/>
            <person name="Cox M.P."/>
            <person name="Ganley A.R.D."/>
            <person name="David W.J."/>
        </authorList>
    </citation>
    <scope>NUCLEOTIDE SEQUENCE [LARGE SCALE GENOMIC DNA]</scope>
    <source>
        <strain evidence="16">albino</strain>
    </source>
</reference>
<evidence type="ECO:0000256" key="14">
    <source>
        <dbReference type="SAM" id="Phobius"/>
    </source>
</evidence>
<dbReference type="PANTHER" id="PTHR21230:SF1">
    <property type="entry name" value="GOLGI SNAP RECEPTOR COMPLEX MEMBER 2"/>
    <property type="match status" value="1"/>
</dbReference>
<dbReference type="GO" id="GO:0005484">
    <property type="term" value="F:SNAP receptor activity"/>
    <property type="evidence" value="ECO:0007669"/>
    <property type="project" value="InterPro"/>
</dbReference>
<dbReference type="OrthoDB" id="158360at2759"/>
<feature type="compositionally biased region" description="Gly residues" evidence="13">
    <location>
        <begin position="148"/>
        <end position="157"/>
    </location>
</feature>
<evidence type="ECO:0000256" key="12">
    <source>
        <dbReference type="PIRNR" id="PIRNR028865"/>
    </source>
</evidence>
<keyword evidence="8" id="KW-0333">Golgi apparatus</keyword>
<evidence type="ECO:0000256" key="7">
    <source>
        <dbReference type="ARBA" id="ARBA00022989"/>
    </source>
</evidence>
<dbReference type="GO" id="GO:0006906">
    <property type="term" value="P:vesicle fusion"/>
    <property type="evidence" value="ECO:0007669"/>
    <property type="project" value="TreeGrafter"/>
</dbReference>
<dbReference type="GO" id="GO:0015031">
    <property type="term" value="P:protein transport"/>
    <property type="evidence" value="ECO:0007669"/>
    <property type="project" value="UniProtKB-KW"/>
</dbReference>
<dbReference type="STRING" id="50376.A0A517L5V1"/>
<feature type="region of interest" description="Disordered" evidence="13">
    <location>
        <begin position="103"/>
        <end position="174"/>
    </location>
</feature>
<dbReference type="GO" id="GO:0000149">
    <property type="term" value="F:SNARE binding"/>
    <property type="evidence" value="ECO:0007669"/>
    <property type="project" value="TreeGrafter"/>
</dbReference>
<evidence type="ECO:0000313" key="16">
    <source>
        <dbReference type="Proteomes" id="UP000316270"/>
    </source>
</evidence>
<evidence type="ECO:0000256" key="13">
    <source>
        <dbReference type="SAM" id="MobiDB-lite"/>
    </source>
</evidence>
<dbReference type="AlphaFoldDB" id="A0A517L5V1"/>
<evidence type="ECO:0000256" key="1">
    <source>
        <dbReference type="ARBA" id="ARBA00004163"/>
    </source>
</evidence>
<evidence type="ECO:0000256" key="2">
    <source>
        <dbReference type="ARBA" id="ARBA00004409"/>
    </source>
</evidence>
<accession>A0A517L5V1</accession>
<dbReference type="GO" id="GO:0000139">
    <property type="term" value="C:Golgi membrane"/>
    <property type="evidence" value="ECO:0007669"/>
    <property type="project" value="UniProtKB-SubCell"/>
</dbReference>
<evidence type="ECO:0000256" key="6">
    <source>
        <dbReference type="ARBA" id="ARBA00022927"/>
    </source>
</evidence>
<dbReference type="GO" id="GO:0012507">
    <property type="term" value="C:ER to Golgi transport vesicle membrane"/>
    <property type="evidence" value="ECO:0007669"/>
    <property type="project" value="TreeGrafter"/>
</dbReference>
<gene>
    <name evidence="15" type="ORF">FKW77_007880</name>
</gene>
<evidence type="ECO:0000256" key="8">
    <source>
        <dbReference type="ARBA" id="ARBA00023034"/>
    </source>
</evidence>
<name>A0A517L5V1_9PEZI</name>
<dbReference type="PIRSF" id="PIRSF028865">
    <property type="entry name" value="Membrin-2"/>
    <property type="match status" value="1"/>
</dbReference>
<organism evidence="15 16">
    <name type="scientific">Venturia effusa</name>
    <dbReference type="NCBI Taxonomy" id="50376"/>
    <lineage>
        <taxon>Eukaryota</taxon>
        <taxon>Fungi</taxon>
        <taxon>Dikarya</taxon>
        <taxon>Ascomycota</taxon>
        <taxon>Pezizomycotina</taxon>
        <taxon>Dothideomycetes</taxon>
        <taxon>Pleosporomycetidae</taxon>
        <taxon>Venturiales</taxon>
        <taxon>Venturiaceae</taxon>
        <taxon>Venturia</taxon>
    </lineage>
</organism>
<evidence type="ECO:0000256" key="5">
    <source>
        <dbReference type="ARBA" id="ARBA00022892"/>
    </source>
</evidence>
<dbReference type="GO" id="GO:0006888">
    <property type="term" value="P:endoplasmic reticulum to Golgi vesicle-mediated transport"/>
    <property type="evidence" value="ECO:0007669"/>
    <property type="project" value="TreeGrafter"/>
</dbReference>
<evidence type="ECO:0000313" key="15">
    <source>
        <dbReference type="EMBL" id="QDS71010.1"/>
    </source>
</evidence>
<dbReference type="InterPro" id="IPR027027">
    <property type="entry name" value="GOSR2/Membrin/Bos1"/>
</dbReference>
<evidence type="ECO:0000256" key="10">
    <source>
        <dbReference type="ARBA" id="ARBA00037983"/>
    </source>
</evidence>
<dbReference type="CDD" id="cd15863">
    <property type="entry name" value="SNARE_GS27"/>
    <property type="match status" value="1"/>
</dbReference>
<comment type="similarity">
    <text evidence="10 12">Belongs to the BOS1 family.</text>
</comment>
<dbReference type="EMBL" id="CP042189">
    <property type="protein sequence ID" value="QDS71010.1"/>
    <property type="molecule type" value="Genomic_DNA"/>
</dbReference>
<comment type="subcellular location">
    <subcellularLocation>
        <location evidence="1">Endoplasmic reticulum membrane</location>
        <topology evidence="1">Single-pass type IV membrane protein</topology>
    </subcellularLocation>
    <subcellularLocation>
        <location evidence="2">Golgi apparatus membrane</location>
        <topology evidence="2">Single-pass type IV membrane protein</topology>
    </subcellularLocation>
</comment>
<comment type="function">
    <text evidence="12">SNARE required for protein transport between the ER and the Golgi complex.</text>
</comment>
<feature type="transmembrane region" description="Helical" evidence="14">
    <location>
        <begin position="243"/>
        <end position="263"/>
    </location>
</feature>
<protein>
    <recommendedName>
        <fullName evidence="11 12">Protein transport protein BOS1</fullName>
    </recommendedName>
</protein>
<evidence type="ECO:0000256" key="4">
    <source>
        <dbReference type="ARBA" id="ARBA00022692"/>
    </source>
</evidence>
<keyword evidence="6 12" id="KW-0653">Protein transport</keyword>
<evidence type="ECO:0000256" key="11">
    <source>
        <dbReference type="ARBA" id="ARBA00040957"/>
    </source>
</evidence>
<feature type="compositionally biased region" description="Polar residues" evidence="13">
    <location>
        <begin position="125"/>
        <end position="142"/>
    </location>
</feature>
<dbReference type="GO" id="GO:0005789">
    <property type="term" value="C:endoplasmic reticulum membrane"/>
    <property type="evidence" value="ECO:0007669"/>
    <property type="project" value="UniProtKB-SubCell"/>
</dbReference>
<evidence type="ECO:0000256" key="9">
    <source>
        <dbReference type="ARBA" id="ARBA00023136"/>
    </source>
</evidence>
<dbReference type="PANTHER" id="PTHR21230">
    <property type="entry name" value="VESICLE TRANSPORT V-SNARE PROTEIN VTI1-RELATED"/>
    <property type="match status" value="1"/>
</dbReference>
<keyword evidence="9 12" id="KW-0472">Membrane</keyword>
<keyword evidence="5" id="KW-0931">ER-Golgi transport</keyword>
<dbReference type="FunFam" id="1.20.5.110:FF:000054">
    <property type="entry name" value="Protein transport protein BOS1"/>
    <property type="match status" value="1"/>
</dbReference>
<sequence length="264" mass="29814">MVSLTVNGVMKREGRKNSLYNSALRQGSAIRRDLDALAEGMQPSPALLGQINASLTSFSRTIEDYNKLAKQELVPDKQTKAYERIKNFKTEQAEYRERFEKLKAEGETKQTTQSHAELLGRRPHNTSTPENPYANAQASPYPQQTQGRYGGGGGGGTQQLAFGAGPEHADRESHALREQSFFQQTNAQLDEFLERGSDVLGNLGQQREMLKNTQRKLYSVGNTLGISGDTIRMVERRARQDKWIFWGGVVVFFGFCYFVLRWLR</sequence>
<keyword evidence="3 12" id="KW-0813">Transport</keyword>
<dbReference type="GO" id="GO:0031902">
    <property type="term" value="C:late endosome membrane"/>
    <property type="evidence" value="ECO:0007669"/>
    <property type="project" value="TreeGrafter"/>
</dbReference>
<dbReference type="GO" id="GO:0031201">
    <property type="term" value="C:SNARE complex"/>
    <property type="evidence" value="ECO:0007669"/>
    <property type="project" value="TreeGrafter"/>
</dbReference>
<proteinExistence type="inferred from homology"/>
<keyword evidence="16" id="KW-1185">Reference proteome</keyword>
<evidence type="ECO:0000256" key="3">
    <source>
        <dbReference type="ARBA" id="ARBA00022448"/>
    </source>
</evidence>